<dbReference type="PANTHER" id="PTHR11538">
    <property type="entry name" value="PHENYLALANYL-TRNA SYNTHETASE"/>
    <property type="match status" value="1"/>
</dbReference>
<keyword evidence="6 13" id="KW-0479">Metal-binding</keyword>
<comment type="subcellular location">
    <subcellularLocation>
        <location evidence="1 13">Cytoplasm</location>
    </subcellularLocation>
</comment>
<dbReference type="InterPro" id="IPR006195">
    <property type="entry name" value="aa-tRNA-synth_II"/>
</dbReference>
<keyword evidence="4 13" id="KW-0963">Cytoplasm</keyword>
<dbReference type="Proteomes" id="UP000032420">
    <property type="component" value="Chromosome I"/>
</dbReference>
<dbReference type="InterPro" id="IPR022911">
    <property type="entry name" value="Phe_tRNA_ligase_alpha1_bac"/>
</dbReference>
<dbReference type="GO" id="GO:0005737">
    <property type="term" value="C:cytoplasm"/>
    <property type="evidence" value="ECO:0007669"/>
    <property type="project" value="UniProtKB-SubCell"/>
</dbReference>
<dbReference type="AlphaFoldDB" id="A0A078KEK0"/>
<reference evidence="16" key="1">
    <citation type="submission" date="2014-07" db="EMBL/GenBank/DDBJ databases">
        <authorList>
            <person name="Santos-Garcia D."/>
        </authorList>
    </citation>
    <scope>NUCLEOTIDE SEQUENCE [LARGE SCALE GENOMIC DNA]</scope>
</reference>
<dbReference type="InterPro" id="IPR002319">
    <property type="entry name" value="Phenylalanyl-tRNA_Synthase"/>
</dbReference>
<dbReference type="GO" id="GO:0006432">
    <property type="term" value="P:phenylalanyl-tRNA aminoacylation"/>
    <property type="evidence" value="ECO:0007669"/>
    <property type="project" value="UniProtKB-UniRule"/>
</dbReference>
<gene>
    <name evidence="13 15" type="primary">pheS</name>
    <name evidence="15" type="ORF">CEM_170</name>
</gene>
<evidence type="ECO:0000256" key="7">
    <source>
        <dbReference type="ARBA" id="ARBA00022741"/>
    </source>
</evidence>
<evidence type="ECO:0000313" key="15">
    <source>
        <dbReference type="EMBL" id="CDZ16437.1"/>
    </source>
</evidence>
<dbReference type="Pfam" id="PF02912">
    <property type="entry name" value="Phe_tRNA-synt_N"/>
    <property type="match status" value="1"/>
</dbReference>
<dbReference type="NCBIfam" id="TIGR00468">
    <property type="entry name" value="pheS"/>
    <property type="match status" value="1"/>
</dbReference>
<dbReference type="GO" id="GO:0000287">
    <property type="term" value="F:magnesium ion binding"/>
    <property type="evidence" value="ECO:0007669"/>
    <property type="project" value="UniProtKB-UniRule"/>
</dbReference>
<evidence type="ECO:0000256" key="2">
    <source>
        <dbReference type="ARBA" id="ARBA00010207"/>
    </source>
</evidence>
<evidence type="ECO:0000313" key="16">
    <source>
        <dbReference type="Proteomes" id="UP000032420"/>
    </source>
</evidence>
<keyword evidence="11 13" id="KW-0030">Aminoacyl-tRNA synthetase</keyword>
<dbReference type="OrthoDB" id="9800719at2"/>
<proteinExistence type="inferred from homology"/>
<dbReference type="HOGENOM" id="CLU_025086_0_1_6"/>
<dbReference type="InterPro" id="IPR004529">
    <property type="entry name" value="Phe-tRNA-synth_IIc_asu"/>
</dbReference>
<comment type="similarity">
    <text evidence="2 13">Belongs to the class-II aminoacyl-tRNA synthetase family. Phe-tRNA synthetase alpha subunit type 1 subfamily.</text>
</comment>
<evidence type="ECO:0000256" key="12">
    <source>
        <dbReference type="ARBA" id="ARBA00049255"/>
    </source>
</evidence>
<dbReference type="KEGG" id="eme:CEM_170"/>
<keyword evidence="9 13" id="KW-0460">Magnesium</keyword>
<keyword evidence="5 13" id="KW-0436">Ligase</keyword>
<dbReference type="InterPro" id="IPR010978">
    <property type="entry name" value="tRNA-bd_arm"/>
</dbReference>
<evidence type="ECO:0000256" key="6">
    <source>
        <dbReference type="ARBA" id="ARBA00022723"/>
    </source>
</evidence>
<evidence type="ECO:0000256" key="13">
    <source>
        <dbReference type="HAMAP-Rule" id="MF_00281"/>
    </source>
</evidence>
<evidence type="ECO:0000256" key="1">
    <source>
        <dbReference type="ARBA" id="ARBA00004496"/>
    </source>
</evidence>
<evidence type="ECO:0000256" key="4">
    <source>
        <dbReference type="ARBA" id="ARBA00022490"/>
    </source>
</evidence>
<dbReference type="SUPFAM" id="SSF55681">
    <property type="entry name" value="Class II aaRS and biotin synthetases"/>
    <property type="match status" value="1"/>
</dbReference>
<evidence type="ECO:0000256" key="10">
    <source>
        <dbReference type="ARBA" id="ARBA00022917"/>
    </source>
</evidence>
<dbReference type="PANTHER" id="PTHR11538:SF41">
    <property type="entry name" value="PHENYLALANINE--TRNA LIGASE, MITOCHONDRIAL"/>
    <property type="match status" value="1"/>
</dbReference>
<organism evidence="15 16">
    <name type="scientific">Candidatus Johnevansia muelleri</name>
    <dbReference type="NCBI Taxonomy" id="1495769"/>
    <lineage>
        <taxon>Bacteria</taxon>
        <taxon>Pseudomonadati</taxon>
        <taxon>Pseudomonadota</taxon>
        <taxon>Gammaproteobacteria</taxon>
        <taxon>Candidatus Johnevansiales</taxon>
        <taxon>Candidatus Johnevansiaceae</taxon>
        <taxon>Candidatus Johnevansia</taxon>
    </lineage>
</organism>
<protein>
    <recommendedName>
        <fullName evidence="13">Phenylalanine--tRNA ligase alpha subunit</fullName>
        <ecNumber evidence="13">6.1.1.20</ecNumber>
    </recommendedName>
    <alternativeName>
        <fullName evidence="13">Phenylalanyl-tRNA synthetase alpha subunit</fullName>
        <shortName evidence="13">PheRS</shortName>
    </alternativeName>
</protein>
<dbReference type="GO" id="GO:0000049">
    <property type="term" value="F:tRNA binding"/>
    <property type="evidence" value="ECO:0007669"/>
    <property type="project" value="InterPro"/>
</dbReference>
<feature type="binding site" evidence="13">
    <location>
        <position position="254"/>
    </location>
    <ligand>
        <name>Mg(2+)</name>
        <dbReference type="ChEBI" id="CHEBI:18420"/>
        <note>shared with beta subunit</note>
    </ligand>
</feature>
<feature type="domain" description="Aminoacyl-transfer RNA synthetases class-II family profile" evidence="14">
    <location>
        <begin position="114"/>
        <end position="327"/>
    </location>
</feature>
<evidence type="ECO:0000256" key="11">
    <source>
        <dbReference type="ARBA" id="ARBA00023146"/>
    </source>
</evidence>
<name>A0A078KEK0_9GAMM</name>
<dbReference type="InterPro" id="IPR004188">
    <property type="entry name" value="Phe-tRNA_ligase_II_N"/>
</dbReference>
<evidence type="ECO:0000256" key="5">
    <source>
        <dbReference type="ARBA" id="ARBA00022598"/>
    </source>
</evidence>
<dbReference type="HAMAP" id="MF_00281">
    <property type="entry name" value="Phe_tRNA_synth_alpha1"/>
    <property type="match status" value="1"/>
</dbReference>
<dbReference type="CDD" id="cd00496">
    <property type="entry name" value="PheRS_alpha_core"/>
    <property type="match status" value="1"/>
</dbReference>
<keyword evidence="16" id="KW-1185">Reference proteome</keyword>
<dbReference type="PATRIC" id="fig|1495769.3.peg.159"/>
<comment type="cofactor">
    <cofactor evidence="13">
        <name>Mg(2+)</name>
        <dbReference type="ChEBI" id="CHEBI:18420"/>
    </cofactor>
    <text evidence="13">Binds 2 magnesium ions per tetramer.</text>
</comment>
<evidence type="ECO:0000259" key="14">
    <source>
        <dbReference type="PROSITE" id="PS50862"/>
    </source>
</evidence>
<keyword evidence="8 13" id="KW-0067">ATP-binding</keyword>
<dbReference type="PROSITE" id="PS50862">
    <property type="entry name" value="AA_TRNA_LIGASE_II"/>
    <property type="match status" value="1"/>
</dbReference>
<dbReference type="SUPFAM" id="SSF46589">
    <property type="entry name" value="tRNA-binding arm"/>
    <property type="match status" value="1"/>
</dbReference>
<comment type="subunit">
    <text evidence="3 13">Tetramer of two alpha and two beta subunits.</text>
</comment>
<dbReference type="EMBL" id="LM655252">
    <property type="protein sequence ID" value="CDZ16437.1"/>
    <property type="molecule type" value="Genomic_DNA"/>
</dbReference>
<dbReference type="GO" id="GO:0005524">
    <property type="term" value="F:ATP binding"/>
    <property type="evidence" value="ECO:0007669"/>
    <property type="project" value="UniProtKB-UniRule"/>
</dbReference>
<accession>A0A078KEK0</accession>
<dbReference type="InterPro" id="IPR045864">
    <property type="entry name" value="aa-tRNA-synth_II/BPL/LPL"/>
</dbReference>
<dbReference type="FunFam" id="3.30.930.10:FF:000003">
    <property type="entry name" value="Phenylalanine--tRNA ligase alpha subunit"/>
    <property type="match status" value="1"/>
</dbReference>
<dbReference type="GO" id="GO:0004826">
    <property type="term" value="F:phenylalanine-tRNA ligase activity"/>
    <property type="evidence" value="ECO:0007669"/>
    <property type="project" value="UniProtKB-UniRule"/>
</dbReference>
<keyword evidence="7 13" id="KW-0547">Nucleotide-binding</keyword>
<evidence type="ECO:0000256" key="9">
    <source>
        <dbReference type="ARBA" id="ARBA00022842"/>
    </source>
</evidence>
<dbReference type="Pfam" id="PF01409">
    <property type="entry name" value="tRNA-synt_2d"/>
    <property type="match status" value="1"/>
</dbReference>
<keyword evidence="10 13" id="KW-0648">Protein biosynthesis</keyword>
<evidence type="ECO:0000256" key="8">
    <source>
        <dbReference type="ARBA" id="ARBA00022840"/>
    </source>
</evidence>
<dbReference type="EC" id="6.1.1.20" evidence="13"/>
<evidence type="ECO:0000256" key="3">
    <source>
        <dbReference type="ARBA" id="ARBA00011209"/>
    </source>
</evidence>
<sequence>MYSKLVEKCRAEIVYANDIDSLEKIRIRYFGKKGELNLLFKSLVKCANEDRIVNGDLINQAKNIILKYLEIKKENIKYQAVESKLLNERIDVSLPGIRSQKNIGNLHPLTQTLQNIENIFVNIGYNVVHGPEIEDEYHNFEALNMPVSHPARAMHDTFYFSDCQYLLRTHTSPVQIRTMEKNVLPIRIICPGRVYRCDYDTTHSPMFHQIEGLYIDKEVTFADLKGTIEEFIKIFFECDEIDIRFRSSYFPFTEPSVEVDIRRECFSNWIEVIGCGMVSHNVLNVVGIPDIYSGFAFGIGVERLTMLRYGISDLRILFENDLRFLRQF</sequence>
<comment type="catalytic activity">
    <reaction evidence="12 13">
        <text>tRNA(Phe) + L-phenylalanine + ATP = L-phenylalanyl-tRNA(Phe) + AMP + diphosphate + H(+)</text>
        <dbReference type="Rhea" id="RHEA:19413"/>
        <dbReference type="Rhea" id="RHEA-COMP:9668"/>
        <dbReference type="Rhea" id="RHEA-COMP:9699"/>
        <dbReference type="ChEBI" id="CHEBI:15378"/>
        <dbReference type="ChEBI" id="CHEBI:30616"/>
        <dbReference type="ChEBI" id="CHEBI:33019"/>
        <dbReference type="ChEBI" id="CHEBI:58095"/>
        <dbReference type="ChEBI" id="CHEBI:78442"/>
        <dbReference type="ChEBI" id="CHEBI:78531"/>
        <dbReference type="ChEBI" id="CHEBI:456215"/>
        <dbReference type="EC" id="6.1.1.20"/>
    </reaction>
</comment>
<dbReference type="Gene3D" id="3.30.930.10">
    <property type="entry name" value="Bira Bifunctional Protein, Domain 2"/>
    <property type="match status" value="1"/>
</dbReference>
<dbReference type="STRING" id="1495769.CEM_170"/>